<reference evidence="2 3" key="1">
    <citation type="submission" date="2020-02" db="EMBL/GenBank/DDBJ databases">
        <title>Draft genome sequence of Haematococcus lacustris strain NIES-144.</title>
        <authorList>
            <person name="Morimoto D."/>
            <person name="Nakagawa S."/>
            <person name="Yoshida T."/>
            <person name="Sawayama S."/>
        </authorList>
    </citation>
    <scope>NUCLEOTIDE SEQUENCE [LARGE SCALE GENOMIC DNA]</scope>
    <source>
        <strain evidence="2 3">NIES-144</strain>
    </source>
</reference>
<accession>A0A6A0ADQ1</accession>
<evidence type="ECO:0000313" key="2">
    <source>
        <dbReference type="EMBL" id="GFH30411.1"/>
    </source>
</evidence>
<name>A0A6A0ADQ1_HAELA</name>
<feature type="region of interest" description="Disordered" evidence="1">
    <location>
        <begin position="1"/>
        <end position="73"/>
    </location>
</feature>
<feature type="non-terminal residue" evidence="2">
    <location>
        <position position="1"/>
    </location>
</feature>
<gene>
    <name evidence="2" type="ORF">HaLaN_29265</name>
</gene>
<evidence type="ECO:0000313" key="3">
    <source>
        <dbReference type="Proteomes" id="UP000485058"/>
    </source>
</evidence>
<keyword evidence="3" id="KW-1185">Reference proteome</keyword>
<evidence type="ECO:0000256" key="1">
    <source>
        <dbReference type="SAM" id="MobiDB-lite"/>
    </source>
</evidence>
<dbReference type="EMBL" id="BLLF01004885">
    <property type="protein sequence ID" value="GFH30411.1"/>
    <property type="molecule type" value="Genomic_DNA"/>
</dbReference>
<organism evidence="2 3">
    <name type="scientific">Haematococcus lacustris</name>
    <name type="common">Green alga</name>
    <name type="synonym">Haematococcus pluvialis</name>
    <dbReference type="NCBI Taxonomy" id="44745"/>
    <lineage>
        <taxon>Eukaryota</taxon>
        <taxon>Viridiplantae</taxon>
        <taxon>Chlorophyta</taxon>
        <taxon>core chlorophytes</taxon>
        <taxon>Chlorophyceae</taxon>
        <taxon>CS clade</taxon>
        <taxon>Chlamydomonadales</taxon>
        <taxon>Haematococcaceae</taxon>
        <taxon>Haematococcus</taxon>
    </lineage>
</organism>
<comment type="caution">
    <text evidence="2">The sequence shown here is derived from an EMBL/GenBank/DDBJ whole genome shotgun (WGS) entry which is preliminary data.</text>
</comment>
<proteinExistence type="predicted"/>
<feature type="compositionally biased region" description="Polar residues" evidence="1">
    <location>
        <begin position="16"/>
        <end position="29"/>
    </location>
</feature>
<sequence>QLAAGAGAPPELLTSPAEQQGATSELDTSSTRKRRAGVRDRTQPAEQGAPGPRRSQRCLATRPASAKNAWISM</sequence>
<feature type="compositionally biased region" description="Low complexity" evidence="1">
    <location>
        <begin position="1"/>
        <end position="10"/>
    </location>
</feature>
<dbReference type="Proteomes" id="UP000485058">
    <property type="component" value="Unassembled WGS sequence"/>
</dbReference>
<protein>
    <submittedName>
        <fullName evidence="2">Uncharacterized protein</fullName>
    </submittedName>
</protein>
<dbReference type="AlphaFoldDB" id="A0A6A0ADQ1"/>